<evidence type="ECO:0000259" key="1">
    <source>
        <dbReference type="Pfam" id="PF07596"/>
    </source>
</evidence>
<dbReference type="OrthoDB" id="254858at2"/>
<dbReference type="NCBIfam" id="TIGR02532">
    <property type="entry name" value="IV_pilin_GFxxxE"/>
    <property type="match status" value="1"/>
</dbReference>
<dbReference type="SUPFAM" id="SSF54523">
    <property type="entry name" value="Pili subunits"/>
    <property type="match status" value="1"/>
</dbReference>
<dbReference type="RefSeq" id="WP_145073610.1">
    <property type="nucleotide sequence ID" value="NZ_CP036298.1"/>
</dbReference>
<sequence>MRSPYRSAQRGFTLVELLVVIAIIGILVGLLLPAVQAAREAARRMSCSNNLKQMGLALHSYHDTFRKFPPLGFYERDRASSTWSVQARILPQLEQANLQDLIDWSLPYSLQGVVTRTRVPVYLCPSEPQDEARLDPQAHDPEFTHYPINYVANAGEWLIYDPRNGAGGTGLFYPNSRLSFGSISDGTSNTLAFSEVKAWTPYLRDGGSPSASGVATPVEPAQVVGYGGSFKKNSGHTEWVDGRVHQSGFTTTFGPNTKVLHEADGVVYDVDFNASREGKSTVGITYAAVTARSHHTGGVQSGLADGSVRFLSQSVDLQTWKALGSRAGGEVVGALD</sequence>
<dbReference type="Gene3D" id="3.30.700.10">
    <property type="entry name" value="Glycoprotein, Type 4 Pilin"/>
    <property type="match status" value="1"/>
</dbReference>
<dbReference type="KEGG" id="ahel:Q31a_05750"/>
<dbReference type="InterPro" id="IPR045584">
    <property type="entry name" value="Pilin-like"/>
</dbReference>
<keyword evidence="3" id="KW-1185">Reference proteome</keyword>
<feature type="domain" description="DUF1559" evidence="1">
    <location>
        <begin position="36"/>
        <end position="318"/>
    </location>
</feature>
<gene>
    <name evidence="2" type="ORF">Q31a_05750</name>
</gene>
<dbReference type="InterPro" id="IPR012902">
    <property type="entry name" value="N_methyl_site"/>
</dbReference>
<dbReference type="PROSITE" id="PS00409">
    <property type="entry name" value="PROKAR_NTER_METHYL"/>
    <property type="match status" value="1"/>
</dbReference>
<dbReference type="Pfam" id="PF07963">
    <property type="entry name" value="N_methyl"/>
    <property type="match status" value="1"/>
</dbReference>
<dbReference type="PANTHER" id="PTHR30093">
    <property type="entry name" value="GENERAL SECRETION PATHWAY PROTEIN G"/>
    <property type="match status" value="1"/>
</dbReference>
<proteinExistence type="predicted"/>
<dbReference type="InterPro" id="IPR027558">
    <property type="entry name" value="Pre_pil_HX9DG_C"/>
</dbReference>
<protein>
    <submittedName>
        <fullName evidence="2">Putative major pilin subunit</fullName>
    </submittedName>
</protein>
<dbReference type="EMBL" id="CP036298">
    <property type="protein sequence ID" value="QDV22291.1"/>
    <property type="molecule type" value="Genomic_DNA"/>
</dbReference>
<dbReference type="Proteomes" id="UP000318017">
    <property type="component" value="Chromosome"/>
</dbReference>
<dbReference type="NCBIfam" id="TIGR04294">
    <property type="entry name" value="pre_pil_HX9DG"/>
    <property type="match status" value="1"/>
</dbReference>
<evidence type="ECO:0000313" key="2">
    <source>
        <dbReference type="EMBL" id="QDV22291.1"/>
    </source>
</evidence>
<evidence type="ECO:0000313" key="3">
    <source>
        <dbReference type="Proteomes" id="UP000318017"/>
    </source>
</evidence>
<dbReference type="InterPro" id="IPR011453">
    <property type="entry name" value="DUF1559"/>
</dbReference>
<dbReference type="AlphaFoldDB" id="A0A518G109"/>
<accession>A0A518G109</accession>
<organism evidence="2 3">
    <name type="scientific">Aureliella helgolandensis</name>
    <dbReference type="NCBI Taxonomy" id="2527968"/>
    <lineage>
        <taxon>Bacteria</taxon>
        <taxon>Pseudomonadati</taxon>
        <taxon>Planctomycetota</taxon>
        <taxon>Planctomycetia</taxon>
        <taxon>Pirellulales</taxon>
        <taxon>Pirellulaceae</taxon>
        <taxon>Aureliella</taxon>
    </lineage>
</organism>
<dbReference type="Pfam" id="PF07596">
    <property type="entry name" value="SBP_bac_10"/>
    <property type="match status" value="1"/>
</dbReference>
<reference evidence="2 3" key="1">
    <citation type="submission" date="2019-02" db="EMBL/GenBank/DDBJ databases">
        <title>Deep-cultivation of Planctomycetes and their phenomic and genomic characterization uncovers novel biology.</title>
        <authorList>
            <person name="Wiegand S."/>
            <person name="Jogler M."/>
            <person name="Boedeker C."/>
            <person name="Pinto D."/>
            <person name="Vollmers J."/>
            <person name="Rivas-Marin E."/>
            <person name="Kohn T."/>
            <person name="Peeters S.H."/>
            <person name="Heuer A."/>
            <person name="Rast P."/>
            <person name="Oberbeckmann S."/>
            <person name="Bunk B."/>
            <person name="Jeske O."/>
            <person name="Meyerdierks A."/>
            <person name="Storesund J.E."/>
            <person name="Kallscheuer N."/>
            <person name="Luecker S."/>
            <person name="Lage O.M."/>
            <person name="Pohl T."/>
            <person name="Merkel B.J."/>
            <person name="Hornburger P."/>
            <person name="Mueller R.-W."/>
            <person name="Bruemmer F."/>
            <person name="Labrenz M."/>
            <person name="Spormann A.M."/>
            <person name="Op den Camp H."/>
            <person name="Overmann J."/>
            <person name="Amann R."/>
            <person name="Jetten M.S.M."/>
            <person name="Mascher T."/>
            <person name="Medema M.H."/>
            <person name="Devos D.P."/>
            <person name="Kaster A.-K."/>
            <person name="Ovreas L."/>
            <person name="Rohde M."/>
            <person name="Galperin M.Y."/>
            <person name="Jogler C."/>
        </authorList>
    </citation>
    <scope>NUCLEOTIDE SEQUENCE [LARGE SCALE GENOMIC DNA]</scope>
    <source>
        <strain evidence="2 3">Q31a</strain>
    </source>
</reference>
<name>A0A518G109_9BACT</name>
<dbReference type="PANTHER" id="PTHR30093:SF2">
    <property type="entry name" value="TYPE II SECRETION SYSTEM PROTEIN H"/>
    <property type="match status" value="1"/>
</dbReference>